<sequence length="404" mass="42927">MTRELSPQTTKLLSRLLPQADVDTQAFVDIRRQIHANPELGFEVSATSELVANLLRSWGYEVHTGIGRTGIVAQLKLGSGTRRLGIRADMDALPIVEATGLPYASRNQGRMHACGHDGHTAILLAAAKALATARDFDGTLNLIFQPDEENLCGARAMIEDGLFERFPCDAVYALHNAPGVPVGTMMAIEGPVTLSSDVADVTIKGVGGHGAMPHRARDPVAAAAAVVTALQTVVARNVAPDDTAVVSVGFIRGGATHNVIPQSVSLGLNVRAARPETRALVEQRIREIVSLTAQAHGVEAEIDYRQLVPPVVNTAAETELAAQVCAELVGEENVVRQAPKGFSGSEDFAWMLSELPGCYLLLGNGEGEFGGCMVHNPGYDFNDEVLPLGAACWVRLAQTYLAKT</sequence>
<dbReference type="Proteomes" id="UP000267418">
    <property type="component" value="Unassembled WGS sequence"/>
</dbReference>
<comment type="caution">
    <text evidence="4">The sequence shown here is derived from an EMBL/GenBank/DDBJ whole genome shotgun (WGS) entry which is preliminary data.</text>
</comment>
<dbReference type="NCBIfam" id="TIGR01891">
    <property type="entry name" value="amidohydrolases"/>
    <property type="match status" value="1"/>
</dbReference>
<dbReference type="Pfam" id="PF07687">
    <property type="entry name" value="M20_dimer"/>
    <property type="match status" value="1"/>
</dbReference>
<keyword evidence="2" id="KW-0479">Metal-binding</keyword>
<keyword evidence="2" id="KW-0464">Manganese</keyword>
<evidence type="ECO:0000256" key="2">
    <source>
        <dbReference type="PIRSR" id="PIRSR005962-1"/>
    </source>
</evidence>
<dbReference type="GO" id="GO:0050118">
    <property type="term" value="F:N-acetyldiaminopimelate deacetylase activity"/>
    <property type="evidence" value="ECO:0007669"/>
    <property type="project" value="UniProtKB-ARBA"/>
</dbReference>
<keyword evidence="1 4" id="KW-0378">Hydrolase</keyword>
<feature type="domain" description="Peptidase M20 dimerisation" evidence="3">
    <location>
        <begin position="200"/>
        <end position="290"/>
    </location>
</feature>
<dbReference type="PANTHER" id="PTHR11014">
    <property type="entry name" value="PEPTIDASE M20 FAMILY MEMBER"/>
    <property type="match status" value="1"/>
</dbReference>
<accession>A0A3S0HCH0</accession>
<comment type="cofactor">
    <cofactor evidence="2">
        <name>Mn(2+)</name>
        <dbReference type="ChEBI" id="CHEBI:29035"/>
    </cofactor>
    <text evidence="2">The Mn(2+) ion enhances activity.</text>
</comment>
<protein>
    <submittedName>
        <fullName evidence="4">Amidohydrolase</fullName>
    </submittedName>
</protein>
<feature type="binding site" evidence="2">
    <location>
        <position position="149"/>
    </location>
    <ligand>
        <name>Mn(2+)</name>
        <dbReference type="ChEBI" id="CHEBI:29035"/>
        <label>2</label>
    </ligand>
</feature>
<dbReference type="PIRSF" id="PIRSF005962">
    <property type="entry name" value="Pept_M20D_amidohydro"/>
    <property type="match status" value="1"/>
</dbReference>
<proteinExistence type="predicted"/>
<dbReference type="InterPro" id="IPR011650">
    <property type="entry name" value="Peptidase_M20_dimer"/>
</dbReference>
<dbReference type="Pfam" id="PF01546">
    <property type="entry name" value="Peptidase_M20"/>
    <property type="match status" value="1"/>
</dbReference>
<evidence type="ECO:0000256" key="1">
    <source>
        <dbReference type="ARBA" id="ARBA00022801"/>
    </source>
</evidence>
<dbReference type="InterPro" id="IPR036264">
    <property type="entry name" value="Bact_exopeptidase_dim_dom"/>
</dbReference>
<dbReference type="CDD" id="cd05666">
    <property type="entry name" value="M20_Acy1-like"/>
    <property type="match status" value="1"/>
</dbReference>
<dbReference type="OrthoDB" id="8875216at2"/>
<feature type="binding site" evidence="2">
    <location>
        <position position="175"/>
    </location>
    <ligand>
        <name>Mn(2+)</name>
        <dbReference type="ChEBI" id="CHEBI:29035"/>
        <label>2</label>
    </ligand>
</feature>
<feature type="binding site" evidence="2">
    <location>
        <position position="116"/>
    </location>
    <ligand>
        <name>Mn(2+)</name>
        <dbReference type="ChEBI" id="CHEBI:29035"/>
        <label>2</label>
    </ligand>
</feature>
<organism evidence="4 5">
    <name type="scientific">Variovorax gossypii</name>
    <dbReference type="NCBI Taxonomy" id="1679495"/>
    <lineage>
        <taxon>Bacteria</taxon>
        <taxon>Pseudomonadati</taxon>
        <taxon>Pseudomonadota</taxon>
        <taxon>Betaproteobacteria</taxon>
        <taxon>Burkholderiales</taxon>
        <taxon>Comamonadaceae</taxon>
        <taxon>Variovorax</taxon>
    </lineage>
</organism>
<feature type="binding site" evidence="2">
    <location>
        <position position="114"/>
    </location>
    <ligand>
        <name>Mn(2+)</name>
        <dbReference type="ChEBI" id="CHEBI:29035"/>
        <label>2</label>
    </ligand>
</feature>
<evidence type="ECO:0000259" key="3">
    <source>
        <dbReference type="Pfam" id="PF07687"/>
    </source>
</evidence>
<dbReference type="Gene3D" id="3.30.70.360">
    <property type="match status" value="1"/>
</dbReference>
<dbReference type="PANTHER" id="PTHR11014:SF63">
    <property type="entry name" value="METALLOPEPTIDASE, PUTATIVE (AFU_ORTHOLOGUE AFUA_6G09600)-RELATED"/>
    <property type="match status" value="1"/>
</dbReference>
<keyword evidence="5" id="KW-1185">Reference proteome</keyword>
<evidence type="ECO:0000313" key="4">
    <source>
        <dbReference type="EMBL" id="RTQ32529.1"/>
    </source>
</evidence>
<dbReference type="GO" id="GO:0046872">
    <property type="term" value="F:metal ion binding"/>
    <property type="evidence" value="ECO:0007669"/>
    <property type="project" value="UniProtKB-KW"/>
</dbReference>
<dbReference type="Gene3D" id="3.40.630.10">
    <property type="entry name" value="Zn peptidases"/>
    <property type="match status" value="1"/>
</dbReference>
<dbReference type="InterPro" id="IPR017439">
    <property type="entry name" value="Amidohydrolase"/>
</dbReference>
<dbReference type="FunFam" id="3.30.70.360:FF:000001">
    <property type="entry name" value="N-acetyldiaminopimelate deacetylase"/>
    <property type="match status" value="1"/>
</dbReference>
<reference evidence="4 5" key="1">
    <citation type="submission" date="2018-12" db="EMBL/GenBank/DDBJ databases">
        <title>The genome of Variovorax gossypii DSM 100435.</title>
        <authorList>
            <person name="Gao J."/>
            <person name="Sun J."/>
        </authorList>
    </citation>
    <scope>NUCLEOTIDE SEQUENCE [LARGE SCALE GENOMIC DNA]</scope>
    <source>
        <strain evidence="4 5">DSM 100435</strain>
    </source>
</reference>
<dbReference type="RefSeq" id="WP_093301296.1">
    <property type="nucleotide sequence ID" value="NZ_RXOE01000006.1"/>
</dbReference>
<dbReference type="SUPFAM" id="SSF55031">
    <property type="entry name" value="Bacterial exopeptidase dimerisation domain"/>
    <property type="match status" value="1"/>
</dbReference>
<gene>
    <name evidence="4" type="ORF">EJP69_21545</name>
</gene>
<dbReference type="AlphaFoldDB" id="A0A3S0HCH0"/>
<dbReference type="InterPro" id="IPR002933">
    <property type="entry name" value="Peptidase_M20"/>
</dbReference>
<feature type="binding site" evidence="2">
    <location>
        <position position="375"/>
    </location>
    <ligand>
        <name>Mn(2+)</name>
        <dbReference type="ChEBI" id="CHEBI:29035"/>
        <label>2</label>
    </ligand>
</feature>
<dbReference type="GO" id="GO:0019877">
    <property type="term" value="P:diaminopimelate biosynthetic process"/>
    <property type="evidence" value="ECO:0007669"/>
    <property type="project" value="UniProtKB-ARBA"/>
</dbReference>
<dbReference type="EMBL" id="RXOE01000006">
    <property type="protein sequence ID" value="RTQ32529.1"/>
    <property type="molecule type" value="Genomic_DNA"/>
</dbReference>
<evidence type="ECO:0000313" key="5">
    <source>
        <dbReference type="Proteomes" id="UP000267418"/>
    </source>
</evidence>
<name>A0A3S0HCH0_9BURK</name>
<dbReference type="SUPFAM" id="SSF53187">
    <property type="entry name" value="Zn-dependent exopeptidases"/>
    <property type="match status" value="1"/>
</dbReference>